<evidence type="ECO:0000313" key="2">
    <source>
        <dbReference type="EMBL" id="ACD60267.1"/>
    </source>
</evidence>
<sequence length="333" mass="37794">MGRLAKPLVVSADDRVQLESMARSQSLPAALSRRAQMILRMADGEPQTAIAHRYGVSRPTVTLWRTRYRERGIAGLHNELKPGRPRTTSDEKVAELVNTVLTRKPKGHTHWSRRTLAVETGRSTTTVHRYMTLFGLQPHRSKRFKLSTDAFFIEKVRDIVGLYLNPPDHALVLCVDEKSQVQALERTQPVLPMGLGYVEGITHDDVRHGTTPLFAALDVANGSVITQCKPLHRHQEFLSFLRHVDAQVPQDLDVHLICDNDATHKQVERWFGLITQRTIRRGSFDSVADLKRKINAFVEHYNQNPRPFKWTATADSILAKIERVCKVINGTPR</sequence>
<dbReference type="InterPro" id="IPR055247">
    <property type="entry name" value="InsJ-like_HTH"/>
</dbReference>
<dbReference type="HOGENOM" id="CLU_041125_0_0_6"/>
<dbReference type="AlphaFoldDB" id="A0A0K0GN34"/>
<feature type="domain" description="Insertion element IS150 protein InsJ-like helix-turn-helix" evidence="1">
    <location>
        <begin position="33"/>
        <end position="86"/>
    </location>
</feature>
<dbReference type="Pfam" id="PF13518">
    <property type="entry name" value="HTH_28"/>
    <property type="match status" value="1"/>
</dbReference>
<dbReference type="Proteomes" id="UP000001740">
    <property type="component" value="Chromosome"/>
</dbReference>
<gene>
    <name evidence="2" type="ordered locus">PXO_02112</name>
</gene>
<dbReference type="eggNOG" id="COG3415">
    <property type="taxonomic scope" value="Bacteria"/>
</dbReference>
<name>A0A0K0GN34_XANOP</name>
<dbReference type="EMBL" id="CP000967">
    <property type="protein sequence ID" value="ACD60267.1"/>
    <property type="molecule type" value="Genomic_DNA"/>
</dbReference>
<dbReference type="InterPro" id="IPR009057">
    <property type="entry name" value="Homeodomain-like_sf"/>
</dbReference>
<dbReference type="NCBIfam" id="NF033545">
    <property type="entry name" value="transpos_IS630"/>
    <property type="match status" value="1"/>
</dbReference>
<dbReference type="InterPro" id="IPR047655">
    <property type="entry name" value="Transpos_IS630-like"/>
</dbReference>
<evidence type="ECO:0000259" key="1">
    <source>
        <dbReference type="Pfam" id="PF13518"/>
    </source>
</evidence>
<dbReference type="KEGG" id="xop:PXO_02112"/>
<accession>A0A0K0GN34</accession>
<evidence type="ECO:0000313" key="3">
    <source>
        <dbReference type="Proteomes" id="UP000001740"/>
    </source>
</evidence>
<protein>
    <submittedName>
        <fullName evidence="2">Isrso5-transposase protein</fullName>
    </submittedName>
</protein>
<organism evidence="2 3">
    <name type="scientific">Xanthomonas oryzae pv. oryzae (strain PXO99A)</name>
    <dbReference type="NCBI Taxonomy" id="360094"/>
    <lineage>
        <taxon>Bacteria</taxon>
        <taxon>Pseudomonadati</taxon>
        <taxon>Pseudomonadota</taxon>
        <taxon>Gammaproteobacteria</taxon>
        <taxon>Lysobacterales</taxon>
        <taxon>Lysobacteraceae</taxon>
        <taxon>Xanthomonas</taxon>
    </lineage>
</organism>
<reference evidence="2 3" key="1">
    <citation type="journal article" date="2008" name="BMC Genomics">
        <title>Genome sequence and rapid evolution of the rice pathogen Xanthomonas oryzae pv. oryzae PXO99A.</title>
        <authorList>
            <person name="Salzberg S.L."/>
            <person name="Sommer D.D."/>
            <person name="Schatz M.C."/>
            <person name="Phillippy A.M."/>
            <person name="Rabinowicz P.D."/>
            <person name="Tsuge S."/>
            <person name="Furutani A."/>
            <person name="Ochiai H."/>
            <person name="Delcher A.L."/>
            <person name="Kelley D."/>
            <person name="Madupu R."/>
            <person name="Puiu D."/>
            <person name="Radune D."/>
            <person name="Shumway M."/>
            <person name="Trapnell C."/>
            <person name="Aparna G."/>
            <person name="Jha G."/>
            <person name="Pandey A."/>
            <person name="Patil P.B."/>
            <person name="Ishihara H."/>
            <person name="Meyer D.F."/>
            <person name="Szurek B."/>
            <person name="Verdier V."/>
            <person name="Koebnik R."/>
            <person name="Dow J.M."/>
            <person name="Ryan R.P."/>
            <person name="Hirata H."/>
            <person name="Tsuyumu S."/>
            <person name="Won Lee S."/>
            <person name="Seo Y.S."/>
            <person name="Sriariyanum M."/>
            <person name="Ronald P.C."/>
            <person name="Sonti R.V."/>
            <person name="Van Sluys M.A."/>
            <person name="Leach J.E."/>
            <person name="White F.F."/>
            <person name="Bogdanove A.J."/>
        </authorList>
    </citation>
    <scope>NUCLEOTIDE SEQUENCE [LARGE SCALE GENOMIC DNA]</scope>
    <source>
        <strain evidence="2 3">PXO99A</strain>
    </source>
</reference>
<dbReference type="RefSeq" id="WP_012445627.1">
    <property type="nucleotide sequence ID" value="NC_010717.2"/>
</dbReference>
<dbReference type="SUPFAM" id="SSF46689">
    <property type="entry name" value="Homeodomain-like"/>
    <property type="match status" value="1"/>
</dbReference>
<dbReference type="eggNOG" id="COG3335">
    <property type="taxonomic scope" value="Bacteria"/>
</dbReference>
<proteinExistence type="predicted"/>